<dbReference type="Proteomes" id="UP001177670">
    <property type="component" value="Unassembled WGS sequence"/>
</dbReference>
<reference evidence="1" key="1">
    <citation type="submission" date="2021-10" db="EMBL/GenBank/DDBJ databases">
        <title>Melipona bicolor Genome sequencing and assembly.</title>
        <authorList>
            <person name="Araujo N.S."/>
            <person name="Arias M.C."/>
        </authorList>
    </citation>
    <scope>NUCLEOTIDE SEQUENCE</scope>
    <source>
        <strain evidence="1">USP_2M_L1-L4_2017</strain>
        <tissue evidence="1">Whole body</tissue>
    </source>
</reference>
<evidence type="ECO:0000313" key="1">
    <source>
        <dbReference type="EMBL" id="KAK1129710.1"/>
    </source>
</evidence>
<organism evidence="1 2">
    <name type="scientific">Melipona bicolor</name>
    <dbReference type="NCBI Taxonomy" id="60889"/>
    <lineage>
        <taxon>Eukaryota</taxon>
        <taxon>Metazoa</taxon>
        <taxon>Ecdysozoa</taxon>
        <taxon>Arthropoda</taxon>
        <taxon>Hexapoda</taxon>
        <taxon>Insecta</taxon>
        <taxon>Pterygota</taxon>
        <taxon>Neoptera</taxon>
        <taxon>Endopterygota</taxon>
        <taxon>Hymenoptera</taxon>
        <taxon>Apocrita</taxon>
        <taxon>Aculeata</taxon>
        <taxon>Apoidea</taxon>
        <taxon>Anthophila</taxon>
        <taxon>Apidae</taxon>
        <taxon>Melipona</taxon>
    </lineage>
</organism>
<keyword evidence="2" id="KW-1185">Reference proteome</keyword>
<sequence>MSDWAEVASHKRPGILPQGQECASRVQVRVLGRGTTSSSGVVFKGNSRWSVRVSFSDRSATIDPRGATFRHDTLEIALGDVVPM</sequence>
<dbReference type="AlphaFoldDB" id="A0AA40G399"/>
<comment type="caution">
    <text evidence="1">The sequence shown here is derived from an EMBL/GenBank/DDBJ whole genome shotgun (WGS) entry which is preliminary data.</text>
</comment>
<proteinExistence type="predicted"/>
<protein>
    <submittedName>
        <fullName evidence="1">Uncharacterized protein</fullName>
    </submittedName>
</protein>
<evidence type="ECO:0000313" key="2">
    <source>
        <dbReference type="Proteomes" id="UP001177670"/>
    </source>
</evidence>
<gene>
    <name evidence="1" type="ORF">K0M31_019425</name>
</gene>
<name>A0AA40G399_9HYME</name>
<accession>A0AA40G399</accession>
<dbReference type="EMBL" id="JAHYIQ010000008">
    <property type="protein sequence ID" value="KAK1129710.1"/>
    <property type="molecule type" value="Genomic_DNA"/>
</dbReference>